<comment type="similarity">
    <text evidence="2">Belongs to the APS kinase family.</text>
</comment>
<dbReference type="Pfam" id="PF01583">
    <property type="entry name" value="APS_kinase"/>
    <property type="match status" value="1"/>
</dbReference>
<dbReference type="InterPro" id="IPR002891">
    <property type="entry name" value="APS"/>
</dbReference>
<protein>
    <recommendedName>
        <fullName evidence="3">adenylyl-sulfate kinase</fullName>
        <ecNumber evidence="3">2.7.1.25</ecNumber>
    </recommendedName>
</protein>
<organism evidence="9">
    <name type="scientific">marine metagenome</name>
    <dbReference type="NCBI Taxonomy" id="408172"/>
    <lineage>
        <taxon>unclassified sequences</taxon>
        <taxon>metagenomes</taxon>
        <taxon>ecological metagenomes</taxon>
    </lineage>
</organism>
<gene>
    <name evidence="9" type="ORF">METZ01_LOCUS318152</name>
</gene>
<keyword evidence="6" id="KW-0418">Kinase</keyword>
<dbReference type="AlphaFoldDB" id="A0A382NXS8"/>
<evidence type="ECO:0000256" key="4">
    <source>
        <dbReference type="ARBA" id="ARBA00022679"/>
    </source>
</evidence>
<evidence type="ECO:0000256" key="3">
    <source>
        <dbReference type="ARBA" id="ARBA00012121"/>
    </source>
</evidence>
<keyword evidence="7" id="KW-0067">ATP-binding</keyword>
<proteinExistence type="inferred from homology"/>
<evidence type="ECO:0000313" key="9">
    <source>
        <dbReference type="EMBL" id="SVC65298.1"/>
    </source>
</evidence>
<dbReference type="CDD" id="cd02027">
    <property type="entry name" value="APSK"/>
    <property type="match status" value="1"/>
</dbReference>
<evidence type="ECO:0000256" key="1">
    <source>
        <dbReference type="ARBA" id="ARBA00004806"/>
    </source>
</evidence>
<dbReference type="GO" id="GO:0005524">
    <property type="term" value="F:ATP binding"/>
    <property type="evidence" value="ECO:0007669"/>
    <property type="project" value="UniProtKB-KW"/>
</dbReference>
<dbReference type="HAMAP" id="MF_00065">
    <property type="entry name" value="Adenylyl_sulf_kinase"/>
    <property type="match status" value="1"/>
</dbReference>
<dbReference type="EMBL" id="UINC01103141">
    <property type="protein sequence ID" value="SVC65298.1"/>
    <property type="molecule type" value="Genomic_DNA"/>
</dbReference>
<dbReference type="PANTHER" id="PTHR11055">
    <property type="entry name" value="BIFUNCTIONAL 3'-PHOSPHOADENOSINE 5'-PHOSPHOSULFATE SYNTHASE"/>
    <property type="match status" value="1"/>
</dbReference>
<evidence type="ECO:0000256" key="7">
    <source>
        <dbReference type="ARBA" id="ARBA00022840"/>
    </source>
</evidence>
<dbReference type="NCBIfam" id="TIGR00455">
    <property type="entry name" value="apsK"/>
    <property type="match status" value="1"/>
</dbReference>
<evidence type="ECO:0000256" key="6">
    <source>
        <dbReference type="ARBA" id="ARBA00022777"/>
    </source>
</evidence>
<evidence type="ECO:0000259" key="8">
    <source>
        <dbReference type="Pfam" id="PF01583"/>
    </source>
</evidence>
<comment type="pathway">
    <text evidence="1">Sulfur metabolism; hydrogen sulfide biosynthesis; sulfite from sulfate: step 2/3.</text>
</comment>
<evidence type="ECO:0000256" key="2">
    <source>
        <dbReference type="ARBA" id="ARBA00007008"/>
    </source>
</evidence>
<dbReference type="InterPro" id="IPR059117">
    <property type="entry name" value="APS_kinase_dom"/>
</dbReference>
<feature type="domain" description="APS kinase" evidence="8">
    <location>
        <begin position="27"/>
        <end position="177"/>
    </location>
</feature>
<accession>A0A382NXS8</accession>
<sequence>MLNNELNVYEQSFSVNKSDRNKLNGHKGKVLWFTGLSGSGKSTVANFLEQILHKKGIKTYILDGDNVRRGLCKDLDFTEAGRIENIRRVTEVAKLMVDAGIVVITAFISPFTNERQIARNNFQDDEFIEIYISTPLEIAEKRDKKGLYKRARRGELLNFTGIDSPYEVPVNAEYTIDTSNKSSQKLALELANNLKF</sequence>
<name>A0A382NXS8_9ZZZZ</name>
<dbReference type="EC" id="2.7.1.25" evidence="3"/>
<dbReference type="GO" id="GO:0004020">
    <property type="term" value="F:adenylylsulfate kinase activity"/>
    <property type="evidence" value="ECO:0007669"/>
    <property type="project" value="UniProtKB-EC"/>
</dbReference>
<dbReference type="SUPFAM" id="SSF52540">
    <property type="entry name" value="P-loop containing nucleoside triphosphate hydrolases"/>
    <property type="match status" value="1"/>
</dbReference>
<evidence type="ECO:0000256" key="5">
    <source>
        <dbReference type="ARBA" id="ARBA00022741"/>
    </source>
</evidence>
<dbReference type="Gene3D" id="3.40.50.300">
    <property type="entry name" value="P-loop containing nucleotide triphosphate hydrolases"/>
    <property type="match status" value="1"/>
</dbReference>
<reference evidence="9" key="1">
    <citation type="submission" date="2018-05" db="EMBL/GenBank/DDBJ databases">
        <authorList>
            <person name="Lanie J.A."/>
            <person name="Ng W.-L."/>
            <person name="Kazmierczak K.M."/>
            <person name="Andrzejewski T.M."/>
            <person name="Davidsen T.M."/>
            <person name="Wayne K.J."/>
            <person name="Tettelin H."/>
            <person name="Glass J.I."/>
            <person name="Rusch D."/>
            <person name="Podicherti R."/>
            <person name="Tsui H.-C.T."/>
            <person name="Winkler M.E."/>
        </authorList>
    </citation>
    <scope>NUCLEOTIDE SEQUENCE</scope>
</reference>
<dbReference type="NCBIfam" id="NF003013">
    <property type="entry name" value="PRK03846.1"/>
    <property type="match status" value="1"/>
</dbReference>
<keyword evidence="5" id="KW-0547">Nucleotide-binding</keyword>
<dbReference type="GO" id="GO:0000103">
    <property type="term" value="P:sulfate assimilation"/>
    <property type="evidence" value="ECO:0007669"/>
    <property type="project" value="InterPro"/>
</dbReference>
<dbReference type="InterPro" id="IPR027417">
    <property type="entry name" value="P-loop_NTPase"/>
</dbReference>
<dbReference type="PANTHER" id="PTHR11055:SF63">
    <property type="entry name" value="ADENYLYL-SULFATE KINASE 1, CHLOROPLASTIC"/>
    <property type="match status" value="1"/>
</dbReference>
<keyword evidence="4" id="KW-0808">Transferase</keyword>